<evidence type="ECO:0000313" key="1">
    <source>
        <dbReference type="EMBL" id="CCH32654.1"/>
    </source>
</evidence>
<dbReference type="Proteomes" id="UP000006281">
    <property type="component" value="Chromosome"/>
</dbReference>
<keyword evidence="2" id="KW-1185">Reference proteome</keyword>
<gene>
    <name evidence="1" type="ordered locus">BN6_53950</name>
</gene>
<organism evidence="1 2">
    <name type="scientific">Saccharothrix espanaensis (strain ATCC 51144 / DSM 44229 / JCM 9112 / NBRC 15066 / NRRL 15764)</name>
    <dbReference type="NCBI Taxonomy" id="1179773"/>
    <lineage>
        <taxon>Bacteria</taxon>
        <taxon>Bacillati</taxon>
        <taxon>Actinomycetota</taxon>
        <taxon>Actinomycetes</taxon>
        <taxon>Pseudonocardiales</taxon>
        <taxon>Pseudonocardiaceae</taxon>
        <taxon>Saccharothrix</taxon>
    </lineage>
</organism>
<sequence length="86" mass="9335">MSLRLHPDTVSTSTEDGTVLLNKRTGHYWQVNLTGAHILDRLLAGDTADDIATDIAAHYDIDTTHVRADITALTDNLLGARLVEPA</sequence>
<reference evidence="1 2" key="1">
    <citation type="journal article" date="2012" name="BMC Genomics">
        <title>Complete genome sequence of Saccharothrix espanaensis DSM 44229T and comparison to the other completely sequenced Pseudonocardiaceae.</title>
        <authorList>
            <person name="Strobel T."/>
            <person name="Al-Dilaimi A."/>
            <person name="Blom J."/>
            <person name="Gessner A."/>
            <person name="Kalinowski J."/>
            <person name="Luzhetska M."/>
            <person name="Puhler A."/>
            <person name="Szczepanowski R."/>
            <person name="Bechthold A."/>
            <person name="Ruckert C."/>
        </authorList>
    </citation>
    <scope>NUCLEOTIDE SEQUENCE [LARGE SCALE GENOMIC DNA]</scope>
    <source>
        <strain evidence="2">ATCC 51144 / DSM 44229 / JCM 9112 / NBRC 15066 / NRRL 15764</strain>
    </source>
</reference>
<dbReference type="STRING" id="1179773.BN6_53950"/>
<dbReference type="KEGG" id="sesp:BN6_53950"/>
<dbReference type="BioCyc" id="SESP1179773:BN6_RS26080-MONOMER"/>
<dbReference type="PATRIC" id="fig|1179773.3.peg.5436"/>
<dbReference type="InterPro" id="IPR008792">
    <property type="entry name" value="PQQD"/>
</dbReference>
<dbReference type="Pfam" id="PF05402">
    <property type="entry name" value="PqqD"/>
    <property type="match status" value="1"/>
</dbReference>
<dbReference type="eggNOG" id="ENOG5033BC0">
    <property type="taxonomic scope" value="Bacteria"/>
</dbReference>
<dbReference type="EMBL" id="HE804045">
    <property type="protein sequence ID" value="CCH32654.1"/>
    <property type="molecule type" value="Genomic_DNA"/>
</dbReference>
<protein>
    <recommendedName>
        <fullName evidence="3">Coenzyme PQQ synthesis protein D (PqqD)</fullName>
    </recommendedName>
</protein>
<accession>K0K6Y9</accession>
<evidence type="ECO:0008006" key="3">
    <source>
        <dbReference type="Google" id="ProtNLM"/>
    </source>
</evidence>
<evidence type="ECO:0000313" key="2">
    <source>
        <dbReference type="Proteomes" id="UP000006281"/>
    </source>
</evidence>
<dbReference type="HOGENOM" id="CLU_159325_3_0_11"/>
<dbReference type="NCBIfam" id="NF033530">
    <property type="entry name" value="lasso_PqqD_Strm"/>
    <property type="match status" value="1"/>
</dbReference>
<proteinExistence type="predicted"/>
<dbReference type="InterPro" id="IPR041881">
    <property type="entry name" value="PqqD_sf"/>
</dbReference>
<name>K0K6Y9_SACES</name>
<dbReference type="Gene3D" id="1.10.10.1150">
    <property type="entry name" value="Coenzyme PQQ synthesis protein D (PqqD)"/>
    <property type="match status" value="1"/>
</dbReference>
<dbReference type="AlphaFoldDB" id="K0K6Y9"/>